<organism evidence="1 2">
    <name type="scientific">Brumicola blandensis</name>
    <dbReference type="NCBI Taxonomy" id="3075611"/>
    <lineage>
        <taxon>Bacteria</taxon>
        <taxon>Pseudomonadati</taxon>
        <taxon>Pseudomonadota</taxon>
        <taxon>Gammaproteobacteria</taxon>
        <taxon>Alteromonadales</taxon>
        <taxon>Alteromonadaceae</taxon>
        <taxon>Brumicola</taxon>
    </lineage>
</organism>
<dbReference type="Proteomes" id="UP001249020">
    <property type="component" value="Unassembled WGS sequence"/>
</dbReference>
<evidence type="ECO:0000313" key="2">
    <source>
        <dbReference type="Proteomes" id="UP001249020"/>
    </source>
</evidence>
<dbReference type="EMBL" id="JAVRIE010000001">
    <property type="protein sequence ID" value="MDT0581058.1"/>
    <property type="molecule type" value="Genomic_DNA"/>
</dbReference>
<reference evidence="1 2" key="1">
    <citation type="submission" date="2023-09" db="EMBL/GenBank/DDBJ databases">
        <authorList>
            <person name="Rey-Velasco X."/>
        </authorList>
    </citation>
    <scope>NUCLEOTIDE SEQUENCE [LARGE SCALE GENOMIC DNA]</scope>
    <source>
        <strain evidence="1 2">W409</strain>
    </source>
</reference>
<proteinExistence type="predicted"/>
<name>A0AAW8QV70_9ALTE</name>
<dbReference type="AlphaFoldDB" id="A0AAW8QV70"/>
<dbReference type="SUPFAM" id="SSF55961">
    <property type="entry name" value="Bet v1-like"/>
    <property type="match status" value="1"/>
</dbReference>
<dbReference type="Gene3D" id="3.30.530.20">
    <property type="match status" value="1"/>
</dbReference>
<dbReference type="InterPro" id="IPR023393">
    <property type="entry name" value="START-like_dom_sf"/>
</dbReference>
<sequence length="146" mass="16338">MFSIQVERTINKPITEVFALISDHANYSQFKGVDASTLLVEGKEERNGLGAVREIVAAGSTLHEEIVAYQAPVLLGYKIIYSKPLPYDHQLGEVKLEAKDDNTTHVSWRSQGHITIPLLGNLYFDKQIQKHGARAFGSILKYIDKL</sequence>
<accession>A0AAW8QV70</accession>
<gene>
    <name evidence="1" type="ORF">RM544_00750</name>
</gene>
<comment type="caution">
    <text evidence="1">The sequence shown here is derived from an EMBL/GenBank/DDBJ whole genome shotgun (WGS) entry which is preliminary data.</text>
</comment>
<dbReference type="CDD" id="cd07821">
    <property type="entry name" value="PYR_PYL_RCAR_like"/>
    <property type="match status" value="1"/>
</dbReference>
<keyword evidence="2" id="KW-1185">Reference proteome</keyword>
<dbReference type="Pfam" id="PF10604">
    <property type="entry name" value="Polyketide_cyc2"/>
    <property type="match status" value="1"/>
</dbReference>
<dbReference type="InterPro" id="IPR019587">
    <property type="entry name" value="Polyketide_cyclase/dehydratase"/>
</dbReference>
<dbReference type="RefSeq" id="WP_311359873.1">
    <property type="nucleotide sequence ID" value="NZ_JAVRIE010000001.1"/>
</dbReference>
<protein>
    <submittedName>
        <fullName evidence="1">SRPBCC family protein</fullName>
    </submittedName>
</protein>
<evidence type="ECO:0000313" key="1">
    <source>
        <dbReference type="EMBL" id="MDT0581058.1"/>
    </source>
</evidence>